<evidence type="ECO:0000256" key="6">
    <source>
        <dbReference type="ARBA" id="ARBA00023277"/>
    </source>
</evidence>
<dbReference type="GO" id="GO:0046373">
    <property type="term" value="P:L-arabinose metabolic process"/>
    <property type="evidence" value="ECO:0007669"/>
    <property type="project" value="InterPro"/>
</dbReference>
<dbReference type="EMBL" id="QZJW01000014">
    <property type="protein sequence ID" value="RJO61665.1"/>
    <property type="molecule type" value="Genomic_DNA"/>
</dbReference>
<dbReference type="SUPFAM" id="SSF51445">
    <property type="entry name" value="(Trans)glycosidases"/>
    <property type="match status" value="1"/>
</dbReference>
<dbReference type="Proteomes" id="UP000285655">
    <property type="component" value="Unassembled WGS sequence"/>
</dbReference>
<comment type="catalytic activity">
    <reaction evidence="1">
        <text>Hydrolysis of terminal non-reducing alpha-L-arabinofuranoside residues in alpha-L-arabinosides.</text>
        <dbReference type="EC" id="3.2.1.55"/>
    </reaction>
</comment>
<dbReference type="Gene3D" id="2.60.40.1180">
    <property type="entry name" value="Golgi alpha-mannosidase II"/>
    <property type="match status" value="1"/>
</dbReference>
<dbReference type="InterPro" id="IPR013780">
    <property type="entry name" value="Glyco_hydro_b"/>
</dbReference>
<organism evidence="9 10">
    <name type="scientific">candidate division WS5 bacterium</name>
    <dbReference type="NCBI Taxonomy" id="2093353"/>
    <lineage>
        <taxon>Bacteria</taxon>
        <taxon>candidate division WS5</taxon>
    </lineage>
</organism>
<evidence type="ECO:0000256" key="1">
    <source>
        <dbReference type="ARBA" id="ARBA00001462"/>
    </source>
</evidence>
<dbReference type="PANTHER" id="PTHR43576:SF3">
    <property type="entry name" value="ALPHA-L-ARABINOFURANOSIDASE C"/>
    <property type="match status" value="1"/>
</dbReference>
<evidence type="ECO:0000256" key="4">
    <source>
        <dbReference type="ARBA" id="ARBA00012670"/>
    </source>
</evidence>
<dbReference type="Pfam" id="PF06964">
    <property type="entry name" value="Alpha-L-AF_C"/>
    <property type="match status" value="1"/>
</dbReference>
<gene>
    <name evidence="9" type="ORF">C4544_02075</name>
</gene>
<dbReference type="Gene3D" id="2.60.120.260">
    <property type="entry name" value="Galactose-binding domain-like"/>
    <property type="match status" value="1"/>
</dbReference>
<keyword evidence="6" id="KW-0119">Carbohydrate metabolism</keyword>
<dbReference type="PANTHER" id="PTHR43576">
    <property type="entry name" value="ALPHA-L-ARABINOFURANOSIDASE C-RELATED"/>
    <property type="match status" value="1"/>
</dbReference>
<dbReference type="EC" id="3.2.1.55" evidence="4"/>
<dbReference type="SMART" id="SM00813">
    <property type="entry name" value="Alpha-L-AF_C"/>
    <property type="match status" value="1"/>
</dbReference>
<accession>A0A419DEZ3</accession>
<dbReference type="Pfam" id="PF22848">
    <property type="entry name" value="ASD1_dom"/>
    <property type="match status" value="1"/>
</dbReference>
<evidence type="ECO:0000256" key="3">
    <source>
        <dbReference type="ARBA" id="ARBA00011165"/>
    </source>
</evidence>
<evidence type="ECO:0000256" key="5">
    <source>
        <dbReference type="ARBA" id="ARBA00022801"/>
    </source>
</evidence>
<dbReference type="GO" id="GO:0000272">
    <property type="term" value="P:polysaccharide catabolic process"/>
    <property type="evidence" value="ECO:0007669"/>
    <property type="project" value="TreeGrafter"/>
</dbReference>
<reference evidence="9 10" key="1">
    <citation type="journal article" date="2017" name="ISME J.">
        <title>Energy and carbon metabolisms in a deep terrestrial subsurface fluid microbial community.</title>
        <authorList>
            <person name="Momper L."/>
            <person name="Jungbluth S.P."/>
            <person name="Lee M.D."/>
            <person name="Amend J.P."/>
        </authorList>
    </citation>
    <scope>NUCLEOTIDE SEQUENCE [LARGE SCALE GENOMIC DNA]</scope>
    <source>
        <strain evidence="9">SURF_29</strain>
    </source>
</reference>
<name>A0A419DEZ3_9BACT</name>
<evidence type="ECO:0000256" key="7">
    <source>
        <dbReference type="ARBA" id="ARBA00023295"/>
    </source>
</evidence>
<evidence type="ECO:0000256" key="2">
    <source>
        <dbReference type="ARBA" id="ARBA00007186"/>
    </source>
</evidence>
<evidence type="ECO:0000259" key="8">
    <source>
        <dbReference type="SMART" id="SM00813"/>
    </source>
</evidence>
<dbReference type="InterPro" id="IPR055235">
    <property type="entry name" value="ASD1_cat"/>
</dbReference>
<comment type="similarity">
    <text evidence="2">Belongs to the glycosyl hydrolase 51 family.</text>
</comment>
<protein>
    <recommendedName>
        <fullName evidence="4">non-reducing end alpha-L-arabinofuranosidase</fullName>
        <ecNumber evidence="4">3.2.1.55</ecNumber>
    </recommendedName>
</protein>
<keyword evidence="7" id="KW-0326">Glycosidase</keyword>
<evidence type="ECO:0000313" key="9">
    <source>
        <dbReference type="EMBL" id="RJO61665.1"/>
    </source>
</evidence>
<dbReference type="AlphaFoldDB" id="A0A419DEZ3"/>
<dbReference type="InterPro" id="IPR010720">
    <property type="entry name" value="Alpha-L-AF_C"/>
</dbReference>
<feature type="domain" description="Alpha-L-arabinofuranosidase C-terminal" evidence="8">
    <location>
        <begin position="336"/>
        <end position="674"/>
    </location>
</feature>
<dbReference type="InterPro" id="IPR017853">
    <property type="entry name" value="GH"/>
</dbReference>
<comment type="subunit">
    <text evidence="3">Homohexamer; trimer of dimers.</text>
</comment>
<sequence length="684" mass="77750">MNILWNIYLGNRRIKLFVFLVVGFLLNADLLFAENLKIMLYPDKLKGKINPLIFGSSMIGYNPVHTESWGHDYVGLSNYGAGIWNPDSMASEMEVVKLAKEAGITIFRFPGGSGSLFYNWKETIGPPKNRPKFLYGLDEFLKTCEDIGSEAIFTLPYITGGPDDAADLVEYLNAPNDNSNPGGGIDWAKLRANNGHPEPYRVKYFELGNEVSAGAPTKQIPGADPVSYANDYLEYRRKMKTIDSSIKLGAVTVNYNWSKGISPWDDMLFRVAGDSIDFIIEHTYSGSYNSNNQQVDPNEVFQPVLKSLESIELNYRNRLEHFEKVTGRKGIPMAVTEFNVGFNQERPVPFRHSLGAALFNAGLIQIFMKPENNILMANYWQFVNSYWGMIKNDNFMKGRGQYIKRPNYYTYEMFNKHFGDELVDVNILFDTIVAMKEEKDILSDINWQTKIFSGAEIKTDKGNVEVLFKGDTDLNFHHVHKKVPVKPNTVYHLSGLMKAEDLRDSEGVGLQIIDGRGWDKTNYVVYTERVWGTTDWVMVDLDYTTLSDASEVLVTVRRISGQGIVKGKVYVKDVKLVEKEKGWLKGSNALSVTASRNKEGKYYIMVLNKDVYKDIGAYIDMNEYSLIDKINVWTLNASSIHSTNEKYPRSVVINHNKIKLNSKTSFNYIFPAHSLTSLEFEINK</sequence>
<dbReference type="SUPFAM" id="SSF51011">
    <property type="entry name" value="Glycosyl hydrolase domain"/>
    <property type="match status" value="1"/>
</dbReference>
<keyword evidence="5" id="KW-0378">Hydrolase</keyword>
<proteinExistence type="inferred from homology"/>
<dbReference type="GO" id="GO:0046556">
    <property type="term" value="F:alpha-L-arabinofuranosidase activity"/>
    <property type="evidence" value="ECO:0007669"/>
    <property type="project" value="UniProtKB-EC"/>
</dbReference>
<comment type="caution">
    <text evidence="9">The sequence shown here is derived from an EMBL/GenBank/DDBJ whole genome shotgun (WGS) entry which is preliminary data.</text>
</comment>
<dbReference type="Gene3D" id="3.20.20.80">
    <property type="entry name" value="Glycosidases"/>
    <property type="match status" value="1"/>
</dbReference>
<evidence type="ECO:0000313" key="10">
    <source>
        <dbReference type="Proteomes" id="UP000285655"/>
    </source>
</evidence>